<name>A0A5J4ZLJ9_9ASTE</name>
<dbReference type="AlphaFoldDB" id="A0A5J4ZLJ9"/>
<dbReference type="InterPro" id="IPR055296">
    <property type="entry name" value="SRL2-like"/>
</dbReference>
<dbReference type="OrthoDB" id="19232at2759"/>
<evidence type="ECO:0000313" key="2">
    <source>
        <dbReference type="Proteomes" id="UP000325577"/>
    </source>
</evidence>
<reference evidence="1 2" key="1">
    <citation type="submission" date="2019-09" db="EMBL/GenBank/DDBJ databases">
        <title>A chromosome-level genome assembly of the Chinese tupelo Nyssa sinensis.</title>
        <authorList>
            <person name="Yang X."/>
            <person name="Kang M."/>
            <person name="Yang Y."/>
            <person name="Xiong H."/>
            <person name="Wang M."/>
            <person name="Zhang Z."/>
            <person name="Wang Z."/>
            <person name="Wu H."/>
            <person name="Ma T."/>
            <person name="Liu J."/>
            <person name="Xi Z."/>
        </authorList>
    </citation>
    <scope>NUCLEOTIDE SEQUENCE [LARGE SCALE GENOMIC DNA]</scope>
    <source>
        <strain evidence="1">J267</strain>
        <tissue evidence="1">Leaf</tissue>
    </source>
</reference>
<organism evidence="1 2">
    <name type="scientific">Nyssa sinensis</name>
    <dbReference type="NCBI Taxonomy" id="561372"/>
    <lineage>
        <taxon>Eukaryota</taxon>
        <taxon>Viridiplantae</taxon>
        <taxon>Streptophyta</taxon>
        <taxon>Embryophyta</taxon>
        <taxon>Tracheophyta</taxon>
        <taxon>Spermatophyta</taxon>
        <taxon>Magnoliopsida</taxon>
        <taxon>eudicotyledons</taxon>
        <taxon>Gunneridae</taxon>
        <taxon>Pentapetalae</taxon>
        <taxon>asterids</taxon>
        <taxon>Cornales</taxon>
        <taxon>Nyssaceae</taxon>
        <taxon>Nyssa</taxon>
    </lineage>
</organism>
<proteinExistence type="predicted"/>
<keyword evidence="2" id="KW-1185">Reference proteome</keyword>
<sequence>MIIFSLKAYGILPLVPCAKAALTEKTVDPFLQLVDDSKLQAVNTGLDHPEKVYGSKEDDDDALKALSEIEITEDHSRESFASVIVKMLEKSSDLESSIVKEQLVKDFLRDDTVPPIFTIDDDVVPDATESQTDPFELTVENPGLLSVNQFLDSVLETTSQVGRFSLSTPSDMPYKEMANHCEALQMGKQQKISNFMRAQQIQECVMNCSGHDSNQAKNMPSYSHVEQGYSMPEINIQIYWRYSGDQDSVIPWTGSRTLVHGLTEELGLNTTVPYRVWFAGMQQSSPFSFNYHALFALLGIVS</sequence>
<dbReference type="PANTHER" id="PTHR46087:SF9">
    <property type="entry name" value="ARM REPEAT SUPERFAMILY PROTEIN"/>
    <property type="match status" value="1"/>
</dbReference>
<dbReference type="EMBL" id="CM018050">
    <property type="protein sequence ID" value="KAA8518147.1"/>
    <property type="molecule type" value="Genomic_DNA"/>
</dbReference>
<dbReference type="Proteomes" id="UP000325577">
    <property type="component" value="Linkage Group LG7"/>
</dbReference>
<gene>
    <name evidence="1" type="ORF">F0562_015621</name>
</gene>
<protein>
    <submittedName>
        <fullName evidence="1">Uncharacterized protein</fullName>
    </submittedName>
</protein>
<accession>A0A5J4ZLJ9</accession>
<evidence type="ECO:0000313" key="1">
    <source>
        <dbReference type="EMBL" id="KAA8518147.1"/>
    </source>
</evidence>
<dbReference type="PANTHER" id="PTHR46087">
    <property type="entry name" value="PUTATIVE, EXPRESSED-RELATED"/>
    <property type="match status" value="1"/>
</dbReference>